<evidence type="ECO:0000313" key="1">
    <source>
        <dbReference type="EMBL" id="TDQ55903.1"/>
    </source>
</evidence>
<organism evidence="1 2">
    <name type="scientific">Actinomycetospora succinea</name>
    <dbReference type="NCBI Taxonomy" id="663603"/>
    <lineage>
        <taxon>Bacteria</taxon>
        <taxon>Bacillati</taxon>
        <taxon>Actinomycetota</taxon>
        <taxon>Actinomycetes</taxon>
        <taxon>Pseudonocardiales</taxon>
        <taxon>Pseudonocardiaceae</taxon>
        <taxon>Actinomycetospora</taxon>
    </lineage>
</organism>
<keyword evidence="2" id="KW-1185">Reference proteome</keyword>
<evidence type="ECO:0008006" key="3">
    <source>
        <dbReference type="Google" id="ProtNLM"/>
    </source>
</evidence>
<name>A0A4R6V6J5_9PSEU</name>
<evidence type="ECO:0000313" key="2">
    <source>
        <dbReference type="Proteomes" id="UP000295705"/>
    </source>
</evidence>
<accession>A0A4R6V6J5</accession>
<dbReference type="AlphaFoldDB" id="A0A4R6V6J5"/>
<reference evidence="1 2" key="1">
    <citation type="submission" date="2019-03" db="EMBL/GenBank/DDBJ databases">
        <title>Genomic Encyclopedia of Type Strains, Phase IV (KMG-IV): sequencing the most valuable type-strain genomes for metagenomic binning, comparative biology and taxonomic classification.</title>
        <authorList>
            <person name="Goeker M."/>
        </authorList>
    </citation>
    <scope>NUCLEOTIDE SEQUENCE [LARGE SCALE GENOMIC DNA]</scope>
    <source>
        <strain evidence="1 2">DSM 45775</strain>
    </source>
</reference>
<dbReference type="Gene3D" id="3.40.50.10400">
    <property type="entry name" value="Hypothetical protein PA1492"/>
    <property type="match status" value="1"/>
</dbReference>
<protein>
    <recommendedName>
        <fullName evidence="3">Phosphoglycerate kinase</fullName>
    </recommendedName>
</protein>
<dbReference type="EMBL" id="SNYO01000005">
    <property type="protein sequence ID" value="TDQ55903.1"/>
    <property type="molecule type" value="Genomic_DNA"/>
</dbReference>
<gene>
    <name evidence="1" type="ORF">EV188_105301</name>
</gene>
<dbReference type="Proteomes" id="UP000295705">
    <property type="component" value="Unassembled WGS sequence"/>
</dbReference>
<sequence length="130" mass="13739">MSSFVNSLLVLIAGPYRSGTGDDPVLLDRNLRRLEEAAWPIFAKGHVPMIGEWVALPVLSSAGADGIADPLAEQVMYPTAHRLLEHCDGVLRLPGASQGADQDVAIARERGLPVWFSPDEIPAAASVGAA</sequence>
<comment type="caution">
    <text evidence="1">The sequence shown here is derived from an EMBL/GenBank/DDBJ whole genome shotgun (WGS) entry which is preliminary data.</text>
</comment>
<proteinExistence type="predicted"/>